<proteinExistence type="inferred from homology"/>
<protein>
    <recommendedName>
        <fullName evidence="3">Telomere length regulation protein conserved domain-containing protein</fullName>
    </recommendedName>
</protein>
<dbReference type="OrthoDB" id="10258062at2759"/>
<sequence>MDNLLTPVSTTRRKDAPLLQEVSSISSAIKKVTEPSPVTARRVPKSTEEVLETLRHEPGYESLIDTLRVLRHGRFEQETFHIARPSPIGSQIVHALVTDIAPNYWTLLQEDALNEKGSGTRGAKRGSTTGLQLFLDCVRNLPGINAVLLRLRALTQEAKSEKKEVKRPDLLANLRITLALLEAILDGTDCIQRLWTSATAERDGTAKRRPLAQEFLALLGSGRVISYAAEADDILRLAADKKSSESTRWISDGAEYSRWLGRNLARWLAHDVSPDDAKLCSDLLARSLRLGYSDVIVKILVEHLLLDKATKRSSLTILVDSLPNLDQRKVIFAVLKILSDTHLDRLGSCESAESGPVIAGAAGAIKAIVETSEAKVSHLVFWLTSSSGAGLGDGVGIRRAVMAIVAQHRDSIVNVLEKTLGQFGDQLYIKHSPMLQQEAHAQVLLLSAGYVHRLAPMKLTMMMRSSLWLNAISNRLAASQERARFLGLVVGEALSSLVEKGDKKLDFHMEETNQEEGMWYKGLVNVADQPGTVEALKAKENKRPKLSPFKTEKLAKSSQNEAIRPSRPPPQGFIIEEVDDDESEEDDITPYAKPDSDAEDSDEDATLVRRDKPKAPVYIRDLIRYLRDTEDYDHQKLALTTAPGLIRRKGNFGTEVKEHADELASLLVGLQDKFELDDFYQLRLQGMIALVVTQPEIMGQWFAKTFYDGDYSVSQRTSILAVLGISARELAGFETSEYTEASSFPSKTLPERVERLYIGSPSSSRQLDSSSSLKALPANALDTVAQSLTKMFLAPIAAEAADAVTGPDVLKISTFTSRLEQQKSGPSNIKRKPAARPRIRAIPNTTAQLLYTSFFSPLVARFQAALRSSSRTRGALIFQQPHLLATYLRTLGIVAHAAGPGTLALPAMTAELWGVLLRARTAGGGDVGVVRAVLFSLLALLDVNEERMRDICAELGSEVVETMEWVSGVFEGTRGDDGGKSEENEVKMLSAAVLIRLREGVEKYRALLVGDMIGV</sequence>
<comment type="similarity">
    <text evidence="1">Belongs to the TEL2 family.</text>
</comment>
<evidence type="ECO:0000259" key="3">
    <source>
        <dbReference type="Pfam" id="PF10193"/>
    </source>
</evidence>
<dbReference type="GO" id="GO:0042162">
    <property type="term" value="F:telomeric DNA binding"/>
    <property type="evidence" value="ECO:0007669"/>
    <property type="project" value="TreeGrafter"/>
</dbReference>
<name>A0A1J7J701_9PEZI</name>
<dbReference type="PANTHER" id="PTHR15830:SF10">
    <property type="entry name" value="TELOMERE LENGTH REGULATION PROTEIN TEL2 HOMOLOG"/>
    <property type="match status" value="1"/>
</dbReference>
<evidence type="ECO:0000313" key="4">
    <source>
        <dbReference type="EMBL" id="OIW35245.1"/>
    </source>
</evidence>
<feature type="region of interest" description="Disordered" evidence="2">
    <location>
        <begin position="539"/>
        <end position="610"/>
    </location>
</feature>
<dbReference type="EMBL" id="KV875093">
    <property type="protein sequence ID" value="OIW35245.1"/>
    <property type="molecule type" value="Genomic_DNA"/>
</dbReference>
<dbReference type="InParanoid" id="A0A1J7J701"/>
<evidence type="ECO:0000256" key="2">
    <source>
        <dbReference type="SAM" id="MobiDB-lite"/>
    </source>
</evidence>
<dbReference type="InterPro" id="IPR038528">
    <property type="entry name" value="TEL2_C_sf"/>
</dbReference>
<reference evidence="4 5" key="1">
    <citation type="submission" date="2016-10" db="EMBL/GenBank/DDBJ databases">
        <title>Draft genome sequence of Coniochaeta ligniaria NRRL30616, a lignocellulolytic fungus for bioabatement of inhibitors in plant biomass hydrolysates.</title>
        <authorList>
            <consortium name="DOE Joint Genome Institute"/>
            <person name="Jimenez D.J."/>
            <person name="Hector R.E."/>
            <person name="Riley R."/>
            <person name="Sun H."/>
            <person name="Grigoriev I.V."/>
            <person name="Van Elsas J.D."/>
            <person name="Nichols N.N."/>
        </authorList>
    </citation>
    <scope>NUCLEOTIDE SEQUENCE [LARGE SCALE GENOMIC DNA]</scope>
    <source>
        <strain evidence="4 5">NRRL 30616</strain>
    </source>
</reference>
<evidence type="ECO:0000256" key="1">
    <source>
        <dbReference type="ARBA" id="ARBA00006133"/>
    </source>
</evidence>
<gene>
    <name evidence="4" type="ORF">CONLIGDRAFT_589030</name>
</gene>
<dbReference type="InterPro" id="IPR019337">
    <property type="entry name" value="Telomere_length_regulation_dom"/>
</dbReference>
<dbReference type="STRING" id="1408157.A0A1J7J701"/>
<keyword evidence="5" id="KW-1185">Reference proteome</keyword>
<dbReference type="GO" id="GO:0051879">
    <property type="term" value="F:Hsp90 protein binding"/>
    <property type="evidence" value="ECO:0007669"/>
    <property type="project" value="TreeGrafter"/>
</dbReference>
<feature type="compositionally biased region" description="Acidic residues" evidence="2">
    <location>
        <begin position="576"/>
        <end position="588"/>
    </location>
</feature>
<dbReference type="Pfam" id="PF10193">
    <property type="entry name" value="Telomere_reg-2"/>
    <property type="match status" value="1"/>
</dbReference>
<dbReference type="Proteomes" id="UP000182658">
    <property type="component" value="Unassembled WGS sequence"/>
</dbReference>
<dbReference type="GO" id="GO:0051083">
    <property type="term" value="P:'de novo' cotranslational protein folding"/>
    <property type="evidence" value="ECO:0007669"/>
    <property type="project" value="TreeGrafter"/>
</dbReference>
<dbReference type="Gene3D" id="1.25.40.720">
    <property type="entry name" value="Telomere length regulation protein 2, C-terminal domain"/>
    <property type="match status" value="2"/>
</dbReference>
<evidence type="ECO:0000313" key="5">
    <source>
        <dbReference type="Proteomes" id="UP000182658"/>
    </source>
</evidence>
<dbReference type="AlphaFoldDB" id="A0A1J7J701"/>
<dbReference type="InterPro" id="IPR051970">
    <property type="entry name" value="TEL2_Regulation"/>
</dbReference>
<organism evidence="4 5">
    <name type="scientific">Coniochaeta ligniaria NRRL 30616</name>
    <dbReference type="NCBI Taxonomy" id="1408157"/>
    <lineage>
        <taxon>Eukaryota</taxon>
        <taxon>Fungi</taxon>
        <taxon>Dikarya</taxon>
        <taxon>Ascomycota</taxon>
        <taxon>Pezizomycotina</taxon>
        <taxon>Sordariomycetes</taxon>
        <taxon>Sordariomycetidae</taxon>
        <taxon>Coniochaetales</taxon>
        <taxon>Coniochaetaceae</taxon>
        <taxon>Coniochaeta</taxon>
    </lineage>
</organism>
<dbReference type="GO" id="GO:0005829">
    <property type="term" value="C:cytosol"/>
    <property type="evidence" value="ECO:0007669"/>
    <property type="project" value="TreeGrafter"/>
</dbReference>
<accession>A0A1J7J701</accession>
<feature type="domain" description="Telomere length regulation protein conserved" evidence="3">
    <location>
        <begin position="616"/>
        <end position="727"/>
    </location>
</feature>
<dbReference type="PANTHER" id="PTHR15830">
    <property type="entry name" value="TELOMERE LENGTH REGULATION PROTEIN TEL2 FAMILY MEMBER"/>
    <property type="match status" value="1"/>
</dbReference>
<dbReference type="FunFam" id="1.25.40.720:FF:000004">
    <property type="entry name" value="WGS project CABT00000000 data, contig 2.6"/>
    <property type="match status" value="1"/>
</dbReference>